<dbReference type="SUPFAM" id="SSF160369">
    <property type="entry name" value="Ribosomal protein L10-like"/>
    <property type="match status" value="1"/>
</dbReference>
<dbReference type="InterPro" id="IPR043141">
    <property type="entry name" value="Ribosomal_uL10-like_sf"/>
</dbReference>
<dbReference type="Gene3D" id="3.90.105.20">
    <property type="match status" value="1"/>
</dbReference>
<dbReference type="FunFam" id="3.90.105.20:FF:000003">
    <property type="entry name" value="Ribosome assembly factor mrt4"/>
    <property type="match status" value="1"/>
</dbReference>
<evidence type="ECO:0000313" key="8">
    <source>
        <dbReference type="EMBL" id="KXS14106.1"/>
    </source>
</evidence>
<dbReference type="EMBL" id="KQ965771">
    <property type="protein sequence ID" value="KXS14106.1"/>
    <property type="molecule type" value="Genomic_DNA"/>
</dbReference>
<dbReference type="AlphaFoldDB" id="A0A139ABC0"/>
<evidence type="ECO:0000259" key="7">
    <source>
        <dbReference type="Pfam" id="PF17777"/>
    </source>
</evidence>
<keyword evidence="5 6" id="KW-0539">Nucleus</keyword>
<dbReference type="GO" id="GO:0000027">
    <property type="term" value="P:ribosomal large subunit assembly"/>
    <property type="evidence" value="ECO:0007669"/>
    <property type="project" value="InterPro"/>
</dbReference>
<evidence type="ECO:0000313" key="9">
    <source>
        <dbReference type="Proteomes" id="UP000070544"/>
    </source>
</evidence>
<dbReference type="GO" id="GO:0030687">
    <property type="term" value="C:preribosome, large subunit precursor"/>
    <property type="evidence" value="ECO:0007669"/>
    <property type="project" value="TreeGrafter"/>
</dbReference>
<dbReference type="GO" id="GO:0006364">
    <property type="term" value="P:rRNA processing"/>
    <property type="evidence" value="ECO:0007669"/>
    <property type="project" value="TreeGrafter"/>
</dbReference>
<dbReference type="InterPro" id="IPR043164">
    <property type="entry name" value="Ribosomal_uL10-like_insert_sf"/>
</dbReference>
<name>A0A139ABC0_GONPJ</name>
<dbReference type="CDD" id="cd05796">
    <property type="entry name" value="Ribosomal_P0_like"/>
    <property type="match status" value="1"/>
</dbReference>
<dbReference type="GO" id="GO:0003723">
    <property type="term" value="F:RNA binding"/>
    <property type="evidence" value="ECO:0007669"/>
    <property type="project" value="TreeGrafter"/>
</dbReference>
<evidence type="ECO:0000256" key="5">
    <source>
        <dbReference type="ARBA" id="ARBA00023242"/>
    </source>
</evidence>
<dbReference type="FunFam" id="3.30.70.1730:FF:000005">
    <property type="entry name" value="Ribosome assembly factor mrt4"/>
    <property type="match status" value="1"/>
</dbReference>
<comment type="subcellular location">
    <subcellularLocation>
        <location evidence="6">Cytoplasm</location>
    </subcellularLocation>
    <subcellularLocation>
        <location evidence="6">Nucleus</location>
        <location evidence="6">Nucleolus</location>
    </subcellularLocation>
</comment>
<dbReference type="PANTHER" id="PTHR45841:SF1">
    <property type="entry name" value="MRNA TURNOVER PROTEIN 4 HOMOLOG"/>
    <property type="match status" value="1"/>
</dbReference>
<comment type="function">
    <text evidence="1 6">Component of the ribosome assembly machinery. Nuclear paralog of the ribosomal protein P0, it binds pre-60S subunits at an early stage of assembly in the nucleolus, and is replaced by P0 in cytoplasmic pre-60S subunits and mature 80S ribosomes.</text>
</comment>
<dbReference type="PANTHER" id="PTHR45841">
    <property type="entry name" value="MRNA TURNOVER PROTEIN 4 MRTO4"/>
    <property type="match status" value="1"/>
</dbReference>
<dbReference type="Gene3D" id="3.30.70.1730">
    <property type="match status" value="1"/>
</dbReference>
<dbReference type="GO" id="GO:0005737">
    <property type="term" value="C:cytoplasm"/>
    <property type="evidence" value="ECO:0007669"/>
    <property type="project" value="UniProtKB-SubCell"/>
</dbReference>
<dbReference type="Pfam" id="PF17777">
    <property type="entry name" value="RL10P_insert"/>
    <property type="match status" value="1"/>
</dbReference>
<feature type="domain" description="Large ribosomal subunit protein uL10-like insertion" evidence="7">
    <location>
        <begin position="131"/>
        <end position="201"/>
    </location>
</feature>
<keyword evidence="6" id="KW-0690">Ribosome biogenesis</keyword>
<evidence type="ECO:0000256" key="6">
    <source>
        <dbReference type="RuleBase" id="RU364039"/>
    </source>
</evidence>
<dbReference type="OMA" id="LEWAENY"/>
<protein>
    <recommendedName>
        <fullName evidence="6">Ribosome assembly factor mrt4</fullName>
    </recommendedName>
</protein>
<dbReference type="STRING" id="1344416.A0A139ABC0"/>
<comment type="subunit">
    <text evidence="3 6">Associates with the pre-60S ribosomal particle.</text>
</comment>
<evidence type="ECO:0000256" key="2">
    <source>
        <dbReference type="ARBA" id="ARBA00008889"/>
    </source>
</evidence>
<evidence type="ECO:0000256" key="4">
    <source>
        <dbReference type="ARBA" id="ARBA00022490"/>
    </source>
</evidence>
<accession>A0A139ABC0</accession>
<dbReference type="Pfam" id="PF00466">
    <property type="entry name" value="Ribosomal_L10"/>
    <property type="match status" value="1"/>
</dbReference>
<keyword evidence="9" id="KW-1185">Reference proteome</keyword>
<sequence length="229" mass="26355">MPKSKRQKIVRLTKTDKRVTREAKEQLVEKIQQNLDAHTFLWIYAVDNMRNSYLKDVRADWKSKGRFFWGRNRVMAKALGESPESEHAENVHEIAKRLQGNVGLLFTNEPVDQVTSYFSSFTRRDYLRSPTTAPRTVVLPAGPLLRGPMSLPLPSTLEAHLRKLGMPTRLVNGQVVLDRDYEVCQEGQPVTPEAAQVLQQMWLEEAEFKIRPVCYWAKDTGRVEDCVET</sequence>
<dbReference type="InterPro" id="IPR033867">
    <property type="entry name" value="Mrt4"/>
</dbReference>
<dbReference type="OrthoDB" id="10262308at2759"/>
<dbReference type="Proteomes" id="UP000070544">
    <property type="component" value="Unassembled WGS sequence"/>
</dbReference>
<proteinExistence type="inferred from homology"/>
<organism evidence="8 9">
    <name type="scientific">Gonapodya prolifera (strain JEL478)</name>
    <name type="common">Monoblepharis prolifera</name>
    <dbReference type="NCBI Taxonomy" id="1344416"/>
    <lineage>
        <taxon>Eukaryota</taxon>
        <taxon>Fungi</taxon>
        <taxon>Fungi incertae sedis</taxon>
        <taxon>Chytridiomycota</taxon>
        <taxon>Chytridiomycota incertae sedis</taxon>
        <taxon>Monoblepharidomycetes</taxon>
        <taxon>Monoblepharidales</taxon>
        <taxon>Gonapodyaceae</taxon>
        <taxon>Gonapodya</taxon>
    </lineage>
</organism>
<gene>
    <name evidence="8" type="ORF">M427DRAFT_99893</name>
</gene>
<dbReference type="InterPro" id="IPR001790">
    <property type="entry name" value="Ribosomal_uL10"/>
</dbReference>
<dbReference type="GO" id="GO:0005730">
    <property type="term" value="C:nucleolus"/>
    <property type="evidence" value="ECO:0007669"/>
    <property type="project" value="UniProtKB-SubCell"/>
</dbReference>
<comment type="similarity">
    <text evidence="2 6">Belongs to the universal ribosomal protein uL10 family.</text>
</comment>
<dbReference type="GO" id="GO:0000956">
    <property type="term" value="P:nuclear-transcribed mRNA catabolic process"/>
    <property type="evidence" value="ECO:0007669"/>
    <property type="project" value="TreeGrafter"/>
</dbReference>
<evidence type="ECO:0000256" key="1">
    <source>
        <dbReference type="ARBA" id="ARBA00004046"/>
    </source>
</evidence>
<dbReference type="InterPro" id="IPR040637">
    <property type="entry name" value="Ribosomal_uL10-like_insert"/>
</dbReference>
<reference evidence="8 9" key="1">
    <citation type="journal article" date="2015" name="Genome Biol. Evol.">
        <title>Phylogenomic analyses indicate that early fungi evolved digesting cell walls of algal ancestors of land plants.</title>
        <authorList>
            <person name="Chang Y."/>
            <person name="Wang S."/>
            <person name="Sekimoto S."/>
            <person name="Aerts A.L."/>
            <person name="Choi C."/>
            <person name="Clum A."/>
            <person name="LaButti K.M."/>
            <person name="Lindquist E.A."/>
            <person name="Yee Ngan C."/>
            <person name="Ohm R.A."/>
            <person name="Salamov A.A."/>
            <person name="Grigoriev I.V."/>
            <person name="Spatafora J.W."/>
            <person name="Berbee M.L."/>
        </authorList>
    </citation>
    <scope>NUCLEOTIDE SEQUENCE [LARGE SCALE GENOMIC DNA]</scope>
    <source>
        <strain evidence="8 9">JEL478</strain>
    </source>
</reference>
<evidence type="ECO:0000256" key="3">
    <source>
        <dbReference type="ARBA" id="ARBA00011117"/>
    </source>
</evidence>
<dbReference type="InterPro" id="IPR051742">
    <property type="entry name" value="Ribosome_Assembly_uL10"/>
</dbReference>
<keyword evidence="4 6" id="KW-0963">Cytoplasm</keyword>